<dbReference type="InterPro" id="IPR015943">
    <property type="entry name" value="WD40/YVTN_repeat-like_dom_sf"/>
</dbReference>
<dbReference type="Gene3D" id="2.130.10.10">
    <property type="entry name" value="YVTN repeat-like/Quinoprotein amine dehydrogenase"/>
    <property type="match status" value="1"/>
</dbReference>
<dbReference type="SUPFAM" id="SSF50978">
    <property type="entry name" value="WD40 repeat-like"/>
    <property type="match status" value="1"/>
</dbReference>
<protein>
    <submittedName>
        <fullName evidence="4">Uncharacterized protein</fullName>
    </submittedName>
</protein>
<evidence type="ECO:0000259" key="3">
    <source>
        <dbReference type="Pfam" id="PF23581"/>
    </source>
</evidence>
<organism evidence="4 5">
    <name type="scientific">Chlamydomonas eustigma</name>
    <dbReference type="NCBI Taxonomy" id="1157962"/>
    <lineage>
        <taxon>Eukaryota</taxon>
        <taxon>Viridiplantae</taxon>
        <taxon>Chlorophyta</taxon>
        <taxon>core chlorophytes</taxon>
        <taxon>Chlorophyceae</taxon>
        <taxon>CS clade</taxon>
        <taxon>Chlamydomonadales</taxon>
        <taxon>Chlamydomonadaceae</taxon>
        <taxon>Chlamydomonas</taxon>
    </lineage>
</organism>
<comment type="caution">
    <text evidence="4">The sequence shown here is derived from an EMBL/GenBank/DDBJ whole genome shotgun (WGS) entry which is preliminary data.</text>
</comment>
<dbReference type="InterPro" id="IPR055559">
    <property type="entry name" value="CYPRO4_DUF7135"/>
</dbReference>
<feature type="compositionally biased region" description="Basic and acidic residues" evidence="1">
    <location>
        <begin position="178"/>
        <end position="190"/>
    </location>
</feature>
<dbReference type="STRING" id="1157962.A0A250XCA6"/>
<keyword evidence="5" id="KW-1185">Reference proteome</keyword>
<gene>
    <name evidence="4" type="ORF">CEUSTIGMA_g8160.t1</name>
</gene>
<dbReference type="InterPro" id="IPR013863">
    <property type="entry name" value="VID27_C"/>
</dbReference>
<reference evidence="4 5" key="1">
    <citation type="submission" date="2017-08" db="EMBL/GenBank/DDBJ databases">
        <title>Acidophilic green algal genome provides insights into adaptation to an acidic environment.</title>
        <authorList>
            <person name="Hirooka S."/>
            <person name="Hirose Y."/>
            <person name="Kanesaki Y."/>
            <person name="Higuchi S."/>
            <person name="Fujiwara T."/>
            <person name="Onuma R."/>
            <person name="Era A."/>
            <person name="Ohbayashi R."/>
            <person name="Uzuka A."/>
            <person name="Nozaki H."/>
            <person name="Yoshikawa H."/>
            <person name="Miyagishima S.Y."/>
        </authorList>
    </citation>
    <scope>NUCLEOTIDE SEQUENCE [LARGE SCALE GENOMIC DNA]</scope>
    <source>
        <strain evidence="4 5">NIES-2499</strain>
    </source>
</reference>
<feature type="region of interest" description="Disordered" evidence="1">
    <location>
        <begin position="178"/>
        <end position="197"/>
    </location>
</feature>
<dbReference type="GO" id="GO:0005737">
    <property type="term" value="C:cytoplasm"/>
    <property type="evidence" value="ECO:0007669"/>
    <property type="project" value="TreeGrafter"/>
</dbReference>
<evidence type="ECO:0000313" key="5">
    <source>
        <dbReference type="Proteomes" id="UP000232323"/>
    </source>
</evidence>
<dbReference type="PANTHER" id="PTHR31913">
    <property type="entry name" value="VACUOLAR IMPORT AND DEGRADATION PROTEIN 27"/>
    <property type="match status" value="1"/>
</dbReference>
<name>A0A250XCA6_9CHLO</name>
<evidence type="ECO:0000259" key="2">
    <source>
        <dbReference type="Pfam" id="PF08553"/>
    </source>
</evidence>
<feature type="domain" description="Vacuolar import/degradation Vid27 C-terminal" evidence="2">
    <location>
        <begin position="244"/>
        <end position="555"/>
    </location>
</feature>
<proteinExistence type="predicted"/>
<evidence type="ECO:0000256" key="1">
    <source>
        <dbReference type="SAM" id="MobiDB-lite"/>
    </source>
</evidence>
<dbReference type="Proteomes" id="UP000232323">
    <property type="component" value="Unassembled WGS sequence"/>
</dbReference>
<dbReference type="Pfam" id="PF08553">
    <property type="entry name" value="VID27"/>
    <property type="match status" value="1"/>
</dbReference>
<dbReference type="InterPro" id="IPR036322">
    <property type="entry name" value="WD40_repeat_dom_sf"/>
</dbReference>
<dbReference type="AlphaFoldDB" id="A0A250XCA6"/>
<dbReference type="PANTHER" id="PTHR31913:SF0">
    <property type="entry name" value="VACUOLAR IMPORT AND DEGRADATION PROTEIN 27"/>
    <property type="match status" value="1"/>
</dbReference>
<dbReference type="EMBL" id="BEGY01000056">
    <property type="protein sequence ID" value="GAX80725.1"/>
    <property type="molecule type" value="Genomic_DNA"/>
</dbReference>
<dbReference type="OrthoDB" id="10251113at2759"/>
<dbReference type="InterPro" id="IPR040458">
    <property type="entry name" value="Vid27"/>
</dbReference>
<dbReference type="GO" id="GO:0005634">
    <property type="term" value="C:nucleus"/>
    <property type="evidence" value="ECO:0007669"/>
    <property type="project" value="TreeGrafter"/>
</dbReference>
<evidence type="ECO:0000313" key="4">
    <source>
        <dbReference type="EMBL" id="GAX80725.1"/>
    </source>
</evidence>
<dbReference type="Pfam" id="PF23581">
    <property type="entry name" value="DUF7135"/>
    <property type="match status" value="1"/>
</dbReference>
<accession>A0A250XCA6</accession>
<sequence length="563" mass="61805">MGQEQSTSALEAVDAVQNELDQNVSPAGIKLYKYVTAGSLGKWELSSSAAKPHFYDALEDSSSAGKKSDWFMVVDASDIEVHLDQSAGLIMDVTQRRLTFNADGQVWAMRFPDVETFKSFGAEMNSKLFYNTYGYENTDAGRAKGLGADYADRMFNIEGIQVVQPMDVDPERDDFATPEKIKEKSARQDDPQDDPIMGVVMGANDNSYLLKSGGKFDVLRNVVGSGVEDKCISFTLTPGTSKGSSRTPSMFTPSRVLLAQGERKMNLLTPDNPNLLHHADVETGQIVSTFSFQKDRVEIPIKDITHDSKTGQMEETSTFLGLDNNRLCRWDLRDAKGKVAESPVVNYQEGKDYSRGTNFNCMATSGDGFVVIGSQDGQVRLYSNTSLTMAKTSIPSMGSPITSVDVTYDGKWVVATSDHYLMVVKTTYQSDKGAACNAFTSRMGGRGSMPRLLRLKPEDQARVGNKPLQKGKFSWITESGQNERWIVASCGKYSVIWNFSKVKGSTTGEMSFGNMPTLTDYILTAKEEEVVDSAFQHRRYAPEAADASIVVATQHSLFNVGGA</sequence>
<feature type="domain" description="DUF7135" evidence="3">
    <location>
        <begin position="23"/>
        <end position="144"/>
    </location>
</feature>